<accession>A0A6J7RVA3</accession>
<organism evidence="7">
    <name type="scientific">freshwater metagenome</name>
    <dbReference type="NCBI Taxonomy" id="449393"/>
    <lineage>
        <taxon>unclassified sequences</taxon>
        <taxon>metagenomes</taxon>
        <taxon>ecological metagenomes</taxon>
    </lineage>
</organism>
<feature type="transmembrane region" description="Helical" evidence="5">
    <location>
        <begin position="39"/>
        <end position="63"/>
    </location>
</feature>
<dbReference type="InterPro" id="IPR004710">
    <property type="entry name" value="Bilac:Na_transpt"/>
</dbReference>
<dbReference type="GO" id="GO:0016020">
    <property type="term" value="C:membrane"/>
    <property type="evidence" value="ECO:0007669"/>
    <property type="project" value="UniProtKB-SubCell"/>
</dbReference>
<evidence type="ECO:0000256" key="3">
    <source>
        <dbReference type="ARBA" id="ARBA00022989"/>
    </source>
</evidence>
<dbReference type="AlphaFoldDB" id="A0A6J7RVA3"/>
<keyword evidence="2 5" id="KW-0812">Transmembrane</keyword>
<evidence type="ECO:0000313" key="7">
    <source>
        <dbReference type="EMBL" id="CAB5032646.1"/>
    </source>
</evidence>
<reference evidence="7" key="1">
    <citation type="submission" date="2020-05" db="EMBL/GenBank/DDBJ databases">
        <authorList>
            <person name="Chiriac C."/>
            <person name="Salcher M."/>
            <person name="Ghai R."/>
            <person name="Kavagutti S V."/>
        </authorList>
    </citation>
    <scope>NUCLEOTIDE SEQUENCE</scope>
</reference>
<dbReference type="InterPro" id="IPR002657">
    <property type="entry name" value="BilAc:Na_symport/Acr3"/>
</dbReference>
<keyword evidence="4 5" id="KW-0472">Membrane</keyword>
<feature type="transmembrane region" description="Helical" evidence="5">
    <location>
        <begin position="169"/>
        <end position="190"/>
    </location>
</feature>
<dbReference type="InterPro" id="IPR038770">
    <property type="entry name" value="Na+/solute_symporter_sf"/>
</dbReference>
<feature type="transmembrane region" description="Helical" evidence="5">
    <location>
        <begin position="233"/>
        <end position="253"/>
    </location>
</feature>
<dbReference type="PANTHER" id="PTHR10361:SF24">
    <property type="entry name" value="P3 PROTEIN"/>
    <property type="match status" value="1"/>
</dbReference>
<dbReference type="Pfam" id="PF01758">
    <property type="entry name" value="SBF"/>
    <property type="match status" value="1"/>
</dbReference>
<dbReference type="Gene3D" id="1.20.1530.20">
    <property type="match status" value="1"/>
</dbReference>
<dbReference type="EMBL" id="CAESAO010000030">
    <property type="protein sequence ID" value="CAB4340332.1"/>
    <property type="molecule type" value="Genomic_DNA"/>
</dbReference>
<evidence type="ECO:0000256" key="2">
    <source>
        <dbReference type="ARBA" id="ARBA00022692"/>
    </source>
</evidence>
<feature type="transmembrane region" description="Helical" evidence="5">
    <location>
        <begin position="100"/>
        <end position="124"/>
    </location>
</feature>
<evidence type="ECO:0000313" key="6">
    <source>
        <dbReference type="EMBL" id="CAB4340332.1"/>
    </source>
</evidence>
<sequence>MEGNPITLVALPLGLVFIMFSLGMGLIKDDFRLVLTAPRGVVVGMLNLLIVAPLLALAIATVFNLPPVLAVGLVLLGAAPGGTMANLLTHLARGETALSVTLTGISSALAVVTVPLYLSISSAWFDLSGVDNDVEIVPIAIRVLAITLVPLIAGMTIKQRAPQWTEKNYHRFRVVSLAIFVLIVAAAVGSEWSRVSGYLGDVLLAVIALNVCAMGISFMIARAARLNDRSSTAIALELGLHNATLAIAVGASLDPEMTIPAAVYGLFMWVTGGSFAWLMARRNGDPAPLAANT</sequence>
<evidence type="ECO:0000256" key="1">
    <source>
        <dbReference type="ARBA" id="ARBA00004141"/>
    </source>
</evidence>
<proteinExistence type="predicted"/>
<protein>
    <submittedName>
        <fullName evidence="7">Unannotated protein</fullName>
    </submittedName>
</protein>
<feature type="transmembrane region" description="Helical" evidence="5">
    <location>
        <begin position="136"/>
        <end position="157"/>
    </location>
</feature>
<feature type="transmembrane region" description="Helical" evidence="5">
    <location>
        <begin position="69"/>
        <end position="88"/>
    </location>
</feature>
<gene>
    <name evidence="6" type="ORF">UFOPK3522_00531</name>
    <name evidence="7" type="ORF">UFOPK4175_00506</name>
</gene>
<name>A0A6J7RVA3_9ZZZZ</name>
<feature type="transmembrane region" description="Helical" evidence="5">
    <location>
        <begin position="202"/>
        <end position="221"/>
    </location>
</feature>
<comment type="subcellular location">
    <subcellularLocation>
        <location evidence="1">Membrane</location>
        <topology evidence="1">Multi-pass membrane protein</topology>
    </subcellularLocation>
</comment>
<feature type="transmembrane region" description="Helical" evidence="5">
    <location>
        <begin position="6"/>
        <end position="27"/>
    </location>
</feature>
<dbReference type="EMBL" id="CAFBPX010000067">
    <property type="protein sequence ID" value="CAB5032646.1"/>
    <property type="molecule type" value="Genomic_DNA"/>
</dbReference>
<keyword evidence="3 5" id="KW-1133">Transmembrane helix</keyword>
<dbReference type="PANTHER" id="PTHR10361">
    <property type="entry name" value="SODIUM-BILE ACID COTRANSPORTER"/>
    <property type="match status" value="1"/>
</dbReference>
<feature type="transmembrane region" description="Helical" evidence="5">
    <location>
        <begin position="259"/>
        <end position="280"/>
    </location>
</feature>
<evidence type="ECO:0000256" key="5">
    <source>
        <dbReference type="SAM" id="Phobius"/>
    </source>
</evidence>
<evidence type="ECO:0000256" key="4">
    <source>
        <dbReference type="ARBA" id="ARBA00023136"/>
    </source>
</evidence>